<dbReference type="SUPFAM" id="SSF160214">
    <property type="entry name" value="FlaG-like"/>
    <property type="match status" value="1"/>
</dbReference>
<sequence length="126" mass="13213">MSIEASNMISPPMAKGTPSAEPSSRGIAPGQPAGVVKSQADAADSAVIAEASAEKLQAAVDKLNELMQAGGQRSLNFSVDGSTDKLVVKVMDVETQEVIRQMPTEEALKFAEHIEGMIGLIFDQKA</sequence>
<dbReference type="Pfam" id="PF03646">
    <property type="entry name" value="FlaG"/>
    <property type="match status" value="1"/>
</dbReference>
<evidence type="ECO:0000256" key="1">
    <source>
        <dbReference type="SAM" id="MobiDB-lite"/>
    </source>
</evidence>
<dbReference type="Gene3D" id="3.30.160.170">
    <property type="entry name" value="FlaG-like"/>
    <property type="match status" value="1"/>
</dbReference>
<dbReference type="Proteomes" id="UP001058461">
    <property type="component" value="Chromosome"/>
</dbReference>
<evidence type="ECO:0000313" key="3">
    <source>
        <dbReference type="Proteomes" id="UP001058461"/>
    </source>
</evidence>
<dbReference type="InterPro" id="IPR005186">
    <property type="entry name" value="FlaG"/>
</dbReference>
<dbReference type="RefSeq" id="WP_255852053.1">
    <property type="nucleotide sequence ID" value="NZ_CP073347.1"/>
</dbReference>
<dbReference type="PANTHER" id="PTHR37166:SF1">
    <property type="entry name" value="PROTEIN FLAG"/>
    <property type="match status" value="1"/>
</dbReference>
<gene>
    <name evidence="2" type="ORF">KDW95_12035</name>
</gene>
<dbReference type="InterPro" id="IPR035924">
    <property type="entry name" value="FlaG-like_sf"/>
</dbReference>
<organism evidence="2 3">
    <name type="scientific">Marinobacterium rhizophilum</name>
    <dbReference type="NCBI Taxonomy" id="420402"/>
    <lineage>
        <taxon>Bacteria</taxon>
        <taxon>Pseudomonadati</taxon>
        <taxon>Pseudomonadota</taxon>
        <taxon>Gammaproteobacteria</taxon>
        <taxon>Oceanospirillales</taxon>
        <taxon>Oceanospirillaceae</taxon>
        <taxon>Marinobacterium</taxon>
    </lineage>
</organism>
<keyword evidence="2" id="KW-0282">Flagellum</keyword>
<dbReference type="PANTHER" id="PTHR37166">
    <property type="entry name" value="PROTEIN FLAG"/>
    <property type="match status" value="1"/>
</dbReference>
<name>A0ABY5HCH1_9GAMM</name>
<dbReference type="EMBL" id="CP073347">
    <property type="protein sequence ID" value="UTW10048.1"/>
    <property type="molecule type" value="Genomic_DNA"/>
</dbReference>
<protein>
    <submittedName>
        <fullName evidence="2">Flagellar protein FlaG</fullName>
    </submittedName>
</protein>
<reference evidence="2" key="1">
    <citation type="submission" date="2021-04" db="EMBL/GenBank/DDBJ databases">
        <title>Oceanospirillales bacteria with DddD are important DMSP degraders in coastal seawater.</title>
        <authorList>
            <person name="Liu J."/>
        </authorList>
    </citation>
    <scope>NUCLEOTIDE SEQUENCE</scope>
    <source>
        <strain evidence="2">D13-1</strain>
    </source>
</reference>
<feature type="region of interest" description="Disordered" evidence="1">
    <location>
        <begin position="1"/>
        <end position="36"/>
    </location>
</feature>
<accession>A0ABY5HCH1</accession>
<proteinExistence type="predicted"/>
<keyword evidence="2" id="KW-0969">Cilium</keyword>
<evidence type="ECO:0000313" key="2">
    <source>
        <dbReference type="EMBL" id="UTW10048.1"/>
    </source>
</evidence>
<keyword evidence="3" id="KW-1185">Reference proteome</keyword>
<keyword evidence="2" id="KW-0966">Cell projection</keyword>